<evidence type="ECO:0000256" key="1">
    <source>
        <dbReference type="SAM" id="MobiDB-lite"/>
    </source>
</evidence>
<dbReference type="EMBL" id="SWJQ01000263">
    <property type="protein sequence ID" value="TRZ17522.1"/>
    <property type="molecule type" value="Genomic_DNA"/>
</dbReference>
<sequence>MYEVLVSVQRRTTKLGKALEHKSEEEQLRELGGLSLGKRRLRVNLLALHNSLTGGDHQKGSDSAPKEQAVAPSPSNLALDTSRDHGAATASLGNLCQGLTTLTVNNDGNGIIIIITIIIAIIAIIAIIKFNVNRHFQITTDLIQRRFNKAPAPNLMKFNEAKCKMLHLGQENPWYQAREWIESSPEGENLGVLVNEKLNMTRQ</sequence>
<dbReference type="AlphaFoldDB" id="A0A8K1LKU9"/>
<evidence type="ECO:0000313" key="3">
    <source>
        <dbReference type="EMBL" id="TRZ17522.1"/>
    </source>
</evidence>
<gene>
    <name evidence="3" type="ORF">HGM15179_009587</name>
</gene>
<protein>
    <submittedName>
        <fullName evidence="3">Uncharacterized protein</fullName>
    </submittedName>
</protein>
<organism evidence="3 4">
    <name type="scientific">Zosterops borbonicus</name>
    <dbReference type="NCBI Taxonomy" id="364589"/>
    <lineage>
        <taxon>Eukaryota</taxon>
        <taxon>Metazoa</taxon>
        <taxon>Chordata</taxon>
        <taxon>Craniata</taxon>
        <taxon>Vertebrata</taxon>
        <taxon>Euteleostomi</taxon>
        <taxon>Archelosauria</taxon>
        <taxon>Archosauria</taxon>
        <taxon>Dinosauria</taxon>
        <taxon>Saurischia</taxon>
        <taxon>Theropoda</taxon>
        <taxon>Coelurosauria</taxon>
        <taxon>Aves</taxon>
        <taxon>Neognathae</taxon>
        <taxon>Neoaves</taxon>
        <taxon>Telluraves</taxon>
        <taxon>Australaves</taxon>
        <taxon>Passeriformes</taxon>
        <taxon>Sylvioidea</taxon>
        <taxon>Zosteropidae</taxon>
        <taxon>Zosterops</taxon>
    </lineage>
</organism>
<keyword evidence="2" id="KW-0812">Transmembrane</keyword>
<reference evidence="3" key="1">
    <citation type="submission" date="2019-04" db="EMBL/GenBank/DDBJ databases">
        <title>Genome assembly of Zosterops borbonicus 15179.</title>
        <authorList>
            <person name="Leroy T."/>
            <person name="Anselmetti Y."/>
            <person name="Tilak M.-K."/>
            <person name="Nabholz B."/>
        </authorList>
    </citation>
    <scope>NUCLEOTIDE SEQUENCE</scope>
    <source>
        <strain evidence="3">HGM_15179</strain>
        <tissue evidence="3">Muscle</tissue>
    </source>
</reference>
<name>A0A8K1LKU9_9PASS</name>
<keyword evidence="2" id="KW-0472">Membrane</keyword>
<evidence type="ECO:0000313" key="4">
    <source>
        <dbReference type="Proteomes" id="UP000796761"/>
    </source>
</evidence>
<proteinExistence type="predicted"/>
<feature type="region of interest" description="Disordered" evidence="1">
    <location>
        <begin position="52"/>
        <end position="81"/>
    </location>
</feature>
<evidence type="ECO:0000256" key="2">
    <source>
        <dbReference type="SAM" id="Phobius"/>
    </source>
</evidence>
<feature type="transmembrane region" description="Helical" evidence="2">
    <location>
        <begin position="110"/>
        <end position="128"/>
    </location>
</feature>
<dbReference type="OrthoDB" id="6764170at2759"/>
<accession>A0A8K1LKU9</accession>
<keyword evidence="4" id="KW-1185">Reference proteome</keyword>
<keyword evidence="2" id="KW-1133">Transmembrane helix</keyword>
<comment type="caution">
    <text evidence="3">The sequence shown here is derived from an EMBL/GenBank/DDBJ whole genome shotgun (WGS) entry which is preliminary data.</text>
</comment>
<dbReference type="Proteomes" id="UP000796761">
    <property type="component" value="Unassembled WGS sequence"/>
</dbReference>